<organism evidence="1">
    <name type="scientific">marine sediment metagenome</name>
    <dbReference type="NCBI Taxonomy" id="412755"/>
    <lineage>
        <taxon>unclassified sequences</taxon>
        <taxon>metagenomes</taxon>
        <taxon>ecological metagenomes</taxon>
    </lineage>
</organism>
<dbReference type="EMBL" id="LAZR01028020">
    <property type="protein sequence ID" value="KKL63876.1"/>
    <property type="molecule type" value="Genomic_DNA"/>
</dbReference>
<feature type="non-terminal residue" evidence="1">
    <location>
        <position position="572"/>
    </location>
</feature>
<name>A0A0F9ECE0_9ZZZZ</name>
<proteinExistence type="predicted"/>
<gene>
    <name evidence="1" type="ORF">LCGC14_2170730</name>
</gene>
<sequence length="572" mass="67818">MPNRTIVPQHRTNYNYQEILGFRVNKTSWRKIAEYYGRKHPNAMNWYNRQTEKLEIKHAVKLRTKAPTRKKKESTEIVTHPRYEVRRGDRYGEYEMTEYSFIDGREVTTGLIIEWFDKFCDHLWTWNPVPEFLVEMIEETYFKDFIIVLEPRKHGKTICLLCLFAFWVIELKKTLIVIVSDHSAQKRIFFGLRHVMKKPNVRAYYGDIMDADNAGDFTIMFNPILQERHLDPFIRVASIEGTWIGSHAEWAHQEDVQQKIALSQSTRDRMIDNYDDNLQDIADKNTASATRKGELDYYGELFKRGWRPLHRKAVEFSKGDFPNLNDFIFETFEYDETEYQDPVGLTKEYLAGVEYKTLDCPNFSFLKLMIRYWRNPDSFFTQYQNEAVSRRSKFFDGTDLEVIKPFTDGRLNGHRYFFIDPAFSVEKSKTGSFVAMLIIAIVRHEIIIEDIIIRRMSPEELDDWGVLLHTQYDPNESFIENDYAQITTRSQSYQKLLNLRGMGLFINRGFGTKDQRIQSLYGYLFRSQVKIYDTAKDRIHFMRERRGYNKDAADRKSHYDGLDILSSAVRIL</sequence>
<accession>A0A0F9ECE0</accession>
<evidence type="ECO:0000313" key="1">
    <source>
        <dbReference type="EMBL" id="KKL63876.1"/>
    </source>
</evidence>
<comment type="caution">
    <text evidence="1">The sequence shown here is derived from an EMBL/GenBank/DDBJ whole genome shotgun (WGS) entry which is preliminary data.</text>
</comment>
<evidence type="ECO:0008006" key="2">
    <source>
        <dbReference type="Google" id="ProtNLM"/>
    </source>
</evidence>
<reference evidence="1" key="1">
    <citation type="journal article" date="2015" name="Nature">
        <title>Complex archaea that bridge the gap between prokaryotes and eukaryotes.</title>
        <authorList>
            <person name="Spang A."/>
            <person name="Saw J.H."/>
            <person name="Jorgensen S.L."/>
            <person name="Zaremba-Niedzwiedzka K."/>
            <person name="Martijn J."/>
            <person name="Lind A.E."/>
            <person name="van Eijk R."/>
            <person name="Schleper C."/>
            <person name="Guy L."/>
            <person name="Ettema T.J."/>
        </authorList>
    </citation>
    <scope>NUCLEOTIDE SEQUENCE</scope>
</reference>
<protein>
    <recommendedName>
        <fullName evidence="2">Terminase large subunit gp17-like C-terminal domain-containing protein</fullName>
    </recommendedName>
</protein>
<dbReference type="AlphaFoldDB" id="A0A0F9ECE0"/>